<evidence type="ECO:0000313" key="3">
    <source>
        <dbReference type="Proteomes" id="UP000595437"/>
    </source>
</evidence>
<reference evidence="3" key="1">
    <citation type="submission" date="2021-01" db="EMBL/GenBank/DDBJ databases">
        <title>Caligus Genome Assembly.</title>
        <authorList>
            <person name="Gallardo-Escarate C."/>
        </authorList>
    </citation>
    <scope>NUCLEOTIDE SEQUENCE [LARGE SCALE GENOMIC DNA]</scope>
</reference>
<proteinExistence type="predicted"/>
<dbReference type="Proteomes" id="UP000595437">
    <property type="component" value="Chromosome 2"/>
</dbReference>
<name>A0A7T8KL82_CALRO</name>
<gene>
    <name evidence="2" type="ORF">FKW44_003139</name>
</gene>
<keyword evidence="3" id="KW-1185">Reference proteome</keyword>
<dbReference type="AlphaFoldDB" id="A0A7T8KL82"/>
<dbReference type="EMBL" id="CP045891">
    <property type="protein sequence ID" value="QQP57969.1"/>
    <property type="molecule type" value="Genomic_DNA"/>
</dbReference>
<sequence length="94" mass="10441">MGSIQTTSAPPSPRGTRTRGFGGISVVPEDEDGSMNPGGGRNLVPERQALHRERHVLFCERQAFLCERHVHEMKDVLDSTGWNLCIATHNPFDK</sequence>
<feature type="region of interest" description="Disordered" evidence="1">
    <location>
        <begin position="1"/>
        <end position="43"/>
    </location>
</feature>
<accession>A0A7T8KL82</accession>
<organism evidence="2 3">
    <name type="scientific">Caligus rogercresseyi</name>
    <name type="common">Sea louse</name>
    <dbReference type="NCBI Taxonomy" id="217165"/>
    <lineage>
        <taxon>Eukaryota</taxon>
        <taxon>Metazoa</taxon>
        <taxon>Ecdysozoa</taxon>
        <taxon>Arthropoda</taxon>
        <taxon>Crustacea</taxon>
        <taxon>Multicrustacea</taxon>
        <taxon>Hexanauplia</taxon>
        <taxon>Copepoda</taxon>
        <taxon>Siphonostomatoida</taxon>
        <taxon>Caligidae</taxon>
        <taxon>Caligus</taxon>
    </lineage>
</organism>
<evidence type="ECO:0000313" key="2">
    <source>
        <dbReference type="EMBL" id="QQP57969.1"/>
    </source>
</evidence>
<evidence type="ECO:0000256" key="1">
    <source>
        <dbReference type="SAM" id="MobiDB-lite"/>
    </source>
</evidence>
<protein>
    <submittedName>
        <fullName evidence="2">Uncharacterized protein</fullName>
    </submittedName>
</protein>